<reference evidence="2" key="1">
    <citation type="submission" date="2023-06" db="EMBL/GenBank/DDBJ databases">
        <title>Survivors Of The Sea: Transcriptome response of Skeletonema marinoi to long-term dormancy.</title>
        <authorList>
            <person name="Pinder M.I.M."/>
            <person name="Kourtchenko O."/>
            <person name="Robertson E.K."/>
            <person name="Larsson T."/>
            <person name="Maumus F."/>
            <person name="Osuna-Cruz C.M."/>
            <person name="Vancaester E."/>
            <person name="Stenow R."/>
            <person name="Vandepoele K."/>
            <person name="Ploug H."/>
            <person name="Bruchert V."/>
            <person name="Godhe A."/>
            <person name="Topel M."/>
        </authorList>
    </citation>
    <scope>NUCLEOTIDE SEQUENCE</scope>
    <source>
        <strain evidence="2">R05AC</strain>
    </source>
</reference>
<proteinExistence type="predicted"/>
<dbReference type="AlphaFoldDB" id="A0AAD8XUB0"/>
<sequence length="114" mass="13762">MHAEEKQLHSNQGGGQYSKDNWRHEADDKAMRRKTTVRMYELLIAEFMKNDKYSVEWKRKLPLLVRRLELMHYCKSSSKEVYMDVCPKKMMKQLKTLVRDIYMEKRQTQMSGNV</sequence>
<feature type="region of interest" description="Disordered" evidence="1">
    <location>
        <begin position="1"/>
        <end position="28"/>
    </location>
</feature>
<comment type="caution">
    <text evidence="2">The sequence shown here is derived from an EMBL/GenBank/DDBJ whole genome shotgun (WGS) entry which is preliminary data.</text>
</comment>
<organism evidence="2 3">
    <name type="scientific">Skeletonema marinoi</name>
    <dbReference type="NCBI Taxonomy" id="267567"/>
    <lineage>
        <taxon>Eukaryota</taxon>
        <taxon>Sar</taxon>
        <taxon>Stramenopiles</taxon>
        <taxon>Ochrophyta</taxon>
        <taxon>Bacillariophyta</taxon>
        <taxon>Coscinodiscophyceae</taxon>
        <taxon>Thalassiosirophycidae</taxon>
        <taxon>Thalassiosirales</taxon>
        <taxon>Skeletonemataceae</taxon>
        <taxon>Skeletonema</taxon>
        <taxon>Skeletonema marinoi-dohrnii complex</taxon>
    </lineage>
</organism>
<evidence type="ECO:0000256" key="1">
    <source>
        <dbReference type="SAM" id="MobiDB-lite"/>
    </source>
</evidence>
<dbReference type="Proteomes" id="UP001224775">
    <property type="component" value="Unassembled WGS sequence"/>
</dbReference>
<protein>
    <submittedName>
        <fullName evidence="2">Uncharacterized protein</fullName>
    </submittedName>
</protein>
<evidence type="ECO:0000313" key="2">
    <source>
        <dbReference type="EMBL" id="KAK1733610.1"/>
    </source>
</evidence>
<dbReference type="EMBL" id="JATAAI010000046">
    <property type="protein sequence ID" value="KAK1733610.1"/>
    <property type="molecule type" value="Genomic_DNA"/>
</dbReference>
<accession>A0AAD8XUB0</accession>
<gene>
    <name evidence="2" type="ORF">QTG54_015653</name>
</gene>
<evidence type="ECO:0000313" key="3">
    <source>
        <dbReference type="Proteomes" id="UP001224775"/>
    </source>
</evidence>
<name>A0AAD8XUB0_9STRA</name>
<keyword evidence="3" id="KW-1185">Reference proteome</keyword>